<name>A0ABU3E810_9RHOB</name>
<gene>
    <name evidence="2" type="ORF">RM190_00730</name>
</gene>
<accession>A0ABU3E810</accession>
<feature type="region of interest" description="Disordered" evidence="1">
    <location>
        <begin position="27"/>
        <end position="67"/>
    </location>
</feature>
<keyword evidence="3" id="KW-1185">Reference proteome</keyword>
<comment type="caution">
    <text evidence="2">The sequence shown here is derived from an EMBL/GenBank/DDBJ whole genome shotgun (WGS) entry which is preliminary data.</text>
</comment>
<sequence length="171" mass="17890">MKKAIIALLAVVAFLGGAVGGEMLGKGRAGASVDHDEGTAPATGEEEGNLPAPGEATSTSDPPPGEDWFRFPNQFFIPIMRNGTTGAVMVLSLTLEMSSVSAQKIAEREHRLRDALLNALMIEANTGGFDGNFTSEASLGRLRKSLLAAARKAGGPEIASVLIEDIARQEQ</sequence>
<dbReference type="RefSeq" id="WP_311757471.1">
    <property type="nucleotide sequence ID" value="NZ_JAVRQI010000001.1"/>
</dbReference>
<proteinExistence type="predicted"/>
<evidence type="ECO:0000313" key="2">
    <source>
        <dbReference type="EMBL" id="MDT1060358.1"/>
    </source>
</evidence>
<organism evidence="2 3">
    <name type="scientific">Paracoccus broussonetiae</name>
    <dbReference type="NCBI Taxonomy" id="3075834"/>
    <lineage>
        <taxon>Bacteria</taxon>
        <taxon>Pseudomonadati</taxon>
        <taxon>Pseudomonadota</taxon>
        <taxon>Alphaproteobacteria</taxon>
        <taxon>Rhodobacterales</taxon>
        <taxon>Paracoccaceae</taxon>
        <taxon>Paracoccus</taxon>
    </lineage>
</organism>
<evidence type="ECO:0008006" key="4">
    <source>
        <dbReference type="Google" id="ProtNLM"/>
    </source>
</evidence>
<evidence type="ECO:0000256" key="1">
    <source>
        <dbReference type="SAM" id="MobiDB-lite"/>
    </source>
</evidence>
<protein>
    <recommendedName>
        <fullName evidence="4">Flagellar protein FliL</fullName>
    </recommendedName>
</protein>
<reference evidence="3" key="1">
    <citation type="submission" date="2023-07" db="EMBL/GenBank/DDBJ databases">
        <title>Characterization of two Paracoccaceae strains isolated from Phycosphere and proposal of Xinfangfangia lacusdiani sp. nov.</title>
        <authorList>
            <person name="Deng Y."/>
            <person name="Zhang Y.Q."/>
        </authorList>
    </citation>
    <scope>NUCLEOTIDE SEQUENCE [LARGE SCALE GENOMIC DNA]</scope>
    <source>
        <strain evidence="3">CPCC 101403</strain>
    </source>
</reference>
<dbReference type="EMBL" id="JAVRQI010000001">
    <property type="protein sequence ID" value="MDT1060358.1"/>
    <property type="molecule type" value="Genomic_DNA"/>
</dbReference>
<dbReference type="Proteomes" id="UP001251085">
    <property type="component" value="Unassembled WGS sequence"/>
</dbReference>
<evidence type="ECO:0000313" key="3">
    <source>
        <dbReference type="Proteomes" id="UP001251085"/>
    </source>
</evidence>